<keyword evidence="4" id="KW-0217">Developmental protein</keyword>
<evidence type="ECO:0000256" key="9">
    <source>
        <dbReference type="ARBA" id="ARBA00023242"/>
    </source>
</evidence>
<accession>A0AAD5ALX6</accession>
<dbReference type="PANTHER" id="PTHR45970">
    <property type="entry name" value="AGAP004664-PA"/>
    <property type="match status" value="1"/>
</dbReference>
<feature type="domain" description="Homeobox" evidence="14">
    <location>
        <begin position="384"/>
        <end position="444"/>
    </location>
</feature>
<reference evidence="15" key="1">
    <citation type="submission" date="2018-07" db="EMBL/GenBank/DDBJ databases">
        <title>Comparative genomics of catfishes provides insights into carnivory and benthic adaptation.</title>
        <authorList>
            <person name="Zhang Y."/>
            <person name="Wang D."/>
            <person name="Peng Z."/>
            <person name="Zheng S."/>
            <person name="Shao F."/>
            <person name="Tao W."/>
        </authorList>
    </citation>
    <scope>NUCLEOTIDE SEQUENCE</scope>
    <source>
        <strain evidence="15">Chongqing</strain>
    </source>
</reference>
<dbReference type="PROSITE" id="PS00032">
    <property type="entry name" value="ANTENNAPEDIA"/>
    <property type="match status" value="1"/>
</dbReference>
<evidence type="ECO:0000313" key="16">
    <source>
        <dbReference type="Proteomes" id="UP001205998"/>
    </source>
</evidence>
<dbReference type="InterPro" id="IPR009057">
    <property type="entry name" value="Homeodomain-like_sf"/>
</dbReference>
<dbReference type="Pfam" id="PF04617">
    <property type="entry name" value="Hox9_act"/>
    <property type="match status" value="1"/>
</dbReference>
<gene>
    <name evidence="15" type="ORF">C0J50_22242</name>
</gene>
<protein>
    <submittedName>
        <fullName evidence="15">Homeobox protein Hox-A9b isoform X1</fullName>
    </submittedName>
</protein>
<dbReference type="Proteomes" id="UP001205998">
    <property type="component" value="Unassembled WGS sequence"/>
</dbReference>
<sequence length="445" mass="49676">MSTLGTLGYYTDSHIPHEDDDHLAPRFSTAPAIQSQTREPSLSEYGEPDSYPFQSKSAIFGASWSPVPVQPPGGTSIAYHSYIHQPCPTAEADGASARAWALESLSASVPFAGLSTDVHHDIKLEPLVGNGECTTLDARTLMAPGAQNNANPAVKEADLTHADVTDPSDEKTLTENKPDLDPNNPASNWLHAKSTRKKRCPYTKHQTLELEKEFLFNMYLSRDRRYEVARLLNLTERQVKIWFQNRRMKMKKCNKNRPKETGFINSQPSLAECLTSFPPVADAFQSSSIKSSTLSRSTLIPPPFEQTIPRLNPGSHPRHSRPKQNPNGVCPLPAASLPPEYPWMKEKKASKKNQTSTAATTEPAPLYFSPEGSPEVSDGGGGGGGTRRLRTAYTNTQLLELEKEFHFNKYLCRPRRVEIAALLDLTERQVKVWFQNRRMKHKRQT</sequence>
<dbReference type="EMBL" id="MU551696">
    <property type="protein sequence ID" value="KAI5618260.1"/>
    <property type="molecule type" value="Genomic_DNA"/>
</dbReference>
<feature type="region of interest" description="Disordered" evidence="13">
    <location>
        <begin position="291"/>
        <end position="334"/>
    </location>
</feature>
<keyword evidence="7 11" id="KW-0371">Homeobox</keyword>
<dbReference type="Gene3D" id="1.10.10.60">
    <property type="entry name" value="Homeodomain-like"/>
    <property type="match status" value="2"/>
</dbReference>
<dbReference type="InterPro" id="IPR001827">
    <property type="entry name" value="Homeobox_Antennapedia_CS"/>
</dbReference>
<dbReference type="PRINTS" id="PR00024">
    <property type="entry name" value="HOMEOBOX"/>
</dbReference>
<organism evidence="15 16">
    <name type="scientific">Silurus asotus</name>
    <name type="common">Amur catfish</name>
    <name type="synonym">Parasilurus asotus</name>
    <dbReference type="NCBI Taxonomy" id="30991"/>
    <lineage>
        <taxon>Eukaryota</taxon>
        <taxon>Metazoa</taxon>
        <taxon>Chordata</taxon>
        <taxon>Craniata</taxon>
        <taxon>Vertebrata</taxon>
        <taxon>Euteleostomi</taxon>
        <taxon>Actinopterygii</taxon>
        <taxon>Neopterygii</taxon>
        <taxon>Teleostei</taxon>
        <taxon>Ostariophysi</taxon>
        <taxon>Siluriformes</taxon>
        <taxon>Siluridae</taxon>
        <taxon>Silurus</taxon>
    </lineage>
</organism>
<evidence type="ECO:0000313" key="15">
    <source>
        <dbReference type="EMBL" id="KAI5618260.1"/>
    </source>
</evidence>
<comment type="similarity">
    <text evidence="10">Belongs to the Antp homeobox family. Proboscipedia subfamily.</text>
</comment>
<evidence type="ECO:0000256" key="11">
    <source>
        <dbReference type="PROSITE-ProRule" id="PRU00108"/>
    </source>
</evidence>
<dbReference type="GO" id="GO:0009952">
    <property type="term" value="P:anterior/posterior pattern specification"/>
    <property type="evidence" value="ECO:0007669"/>
    <property type="project" value="TreeGrafter"/>
</dbReference>
<feature type="region of interest" description="Disordered" evidence="13">
    <location>
        <begin position="346"/>
        <end position="389"/>
    </location>
</feature>
<evidence type="ECO:0000256" key="10">
    <source>
        <dbReference type="ARBA" id="ARBA00038135"/>
    </source>
</evidence>
<comment type="similarity">
    <text evidence="3">Belongs to the Abd-B homeobox family.</text>
</comment>
<keyword evidence="6 11" id="KW-0238">DNA-binding</keyword>
<dbReference type="GO" id="GO:0000978">
    <property type="term" value="F:RNA polymerase II cis-regulatory region sequence-specific DNA binding"/>
    <property type="evidence" value="ECO:0007669"/>
    <property type="project" value="TreeGrafter"/>
</dbReference>
<feature type="region of interest" description="Disordered" evidence="13">
    <location>
        <begin position="147"/>
        <end position="196"/>
    </location>
</feature>
<proteinExistence type="inferred from homology"/>
<dbReference type="GO" id="GO:0000981">
    <property type="term" value="F:DNA-binding transcription factor activity, RNA polymerase II-specific"/>
    <property type="evidence" value="ECO:0007669"/>
    <property type="project" value="InterPro"/>
</dbReference>
<evidence type="ECO:0000259" key="14">
    <source>
        <dbReference type="PROSITE" id="PS50071"/>
    </source>
</evidence>
<keyword evidence="8" id="KW-0804">Transcription</keyword>
<dbReference type="GO" id="GO:0006351">
    <property type="term" value="P:DNA-templated transcription"/>
    <property type="evidence" value="ECO:0007669"/>
    <property type="project" value="InterPro"/>
</dbReference>
<dbReference type="PROSITE" id="PS00027">
    <property type="entry name" value="HOMEOBOX_1"/>
    <property type="match status" value="2"/>
</dbReference>
<evidence type="ECO:0000256" key="5">
    <source>
        <dbReference type="ARBA" id="ARBA00023015"/>
    </source>
</evidence>
<dbReference type="Pfam" id="PF00046">
    <property type="entry name" value="Homeodomain"/>
    <property type="match status" value="2"/>
</dbReference>
<evidence type="ECO:0000256" key="3">
    <source>
        <dbReference type="ARBA" id="ARBA00006317"/>
    </source>
</evidence>
<evidence type="ECO:0000256" key="1">
    <source>
        <dbReference type="ARBA" id="ARBA00003263"/>
    </source>
</evidence>
<dbReference type="InterPro" id="IPR017112">
    <property type="entry name" value="HXA9/HXB9/HXC9"/>
</dbReference>
<keyword evidence="5" id="KW-0805">Transcription regulation</keyword>
<dbReference type="PANTHER" id="PTHR45970:SF3">
    <property type="entry name" value="HOMEOBOX PROTEIN HOX-A9"/>
    <property type="match status" value="1"/>
</dbReference>
<dbReference type="PROSITE" id="PS50071">
    <property type="entry name" value="HOMEOBOX_2"/>
    <property type="match status" value="2"/>
</dbReference>
<keyword evidence="16" id="KW-1185">Reference proteome</keyword>
<evidence type="ECO:0000256" key="13">
    <source>
        <dbReference type="SAM" id="MobiDB-lite"/>
    </source>
</evidence>
<evidence type="ECO:0000256" key="12">
    <source>
        <dbReference type="RuleBase" id="RU000682"/>
    </source>
</evidence>
<name>A0AAD5ALX6_SILAS</name>
<dbReference type="GO" id="GO:0005634">
    <property type="term" value="C:nucleus"/>
    <property type="evidence" value="ECO:0007669"/>
    <property type="project" value="UniProtKB-SubCell"/>
</dbReference>
<dbReference type="SMART" id="SM00389">
    <property type="entry name" value="HOX"/>
    <property type="match status" value="2"/>
</dbReference>
<dbReference type="InterPro" id="IPR006711">
    <property type="entry name" value="Hox9_activation_N"/>
</dbReference>
<feature type="non-terminal residue" evidence="15">
    <location>
        <position position="1"/>
    </location>
</feature>
<comment type="function">
    <text evidence="1">Sequence-specific transcription factor which is part of a developmental regulatory system that provides cells with specific positional identities on the anterior-posterior axis.</text>
</comment>
<feature type="DNA-binding region" description="Homeobox" evidence="11">
    <location>
        <begin position="386"/>
        <end position="445"/>
    </location>
</feature>
<evidence type="ECO:0000256" key="8">
    <source>
        <dbReference type="ARBA" id="ARBA00023163"/>
    </source>
</evidence>
<comment type="caution">
    <text evidence="15">The sequence shown here is derived from an EMBL/GenBank/DDBJ whole genome shotgun (WGS) entry which is preliminary data.</text>
</comment>
<feature type="compositionally biased region" description="Basic and acidic residues" evidence="13">
    <location>
        <begin position="155"/>
        <end position="180"/>
    </location>
</feature>
<evidence type="ECO:0000256" key="2">
    <source>
        <dbReference type="ARBA" id="ARBA00004123"/>
    </source>
</evidence>
<feature type="DNA-binding region" description="Homeobox" evidence="11">
    <location>
        <begin position="195"/>
        <end position="254"/>
    </location>
</feature>
<feature type="domain" description="Homeobox" evidence="14">
    <location>
        <begin position="193"/>
        <end position="253"/>
    </location>
</feature>
<dbReference type="InterPro" id="IPR001356">
    <property type="entry name" value="HD"/>
</dbReference>
<dbReference type="InterPro" id="IPR020479">
    <property type="entry name" value="HD_metazoa"/>
</dbReference>
<keyword evidence="9 11" id="KW-0539">Nucleus</keyword>
<dbReference type="FunFam" id="1.10.10.60:FF:000145">
    <property type="entry name" value="homeobox protein Hox-A2"/>
    <property type="match status" value="1"/>
</dbReference>
<evidence type="ECO:0000256" key="4">
    <source>
        <dbReference type="ARBA" id="ARBA00022473"/>
    </source>
</evidence>
<dbReference type="InterPro" id="IPR017970">
    <property type="entry name" value="Homeobox_CS"/>
</dbReference>
<dbReference type="CDD" id="cd00086">
    <property type="entry name" value="homeodomain"/>
    <property type="match status" value="2"/>
</dbReference>
<evidence type="ECO:0000256" key="6">
    <source>
        <dbReference type="ARBA" id="ARBA00023125"/>
    </source>
</evidence>
<dbReference type="AlphaFoldDB" id="A0AAD5ALX6"/>
<dbReference type="FunFam" id="1.10.10.60:FF:000018">
    <property type="entry name" value="Homeobox A10"/>
    <property type="match status" value="1"/>
</dbReference>
<comment type="subcellular location">
    <subcellularLocation>
        <location evidence="2 11 12">Nucleus</location>
    </subcellularLocation>
</comment>
<evidence type="ECO:0000256" key="7">
    <source>
        <dbReference type="ARBA" id="ARBA00023155"/>
    </source>
</evidence>
<dbReference type="SUPFAM" id="SSF46689">
    <property type="entry name" value="Homeodomain-like"/>
    <property type="match status" value="2"/>
</dbReference>
<dbReference type="GO" id="GO:0009954">
    <property type="term" value="P:proximal/distal pattern formation"/>
    <property type="evidence" value="ECO:0007669"/>
    <property type="project" value="TreeGrafter"/>
</dbReference>